<evidence type="ECO:0000313" key="1">
    <source>
        <dbReference type="EMBL" id="VDO36669.1"/>
    </source>
</evidence>
<name>A0A3P7UYJ4_HAEPC</name>
<dbReference type="Proteomes" id="UP000268014">
    <property type="component" value="Unassembled WGS sequence"/>
</dbReference>
<proteinExistence type="predicted"/>
<dbReference type="AlphaFoldDB" id="A0A3P7UYJ4"/>
<accession>A0A3P7UYJ4</accession>
<organism evidence="1 2">
    <name type="scientific">Haemonchus placei</name>
    <name type="common">Barber's pole worm</name>
    <dbReference type="NCBI Taxonomy" id="6290"/>
    <lineage>
        <taxon>Eukaryota</taxon>
        <taxon>Metazoa</taxon>
        <taxon>Ecdysozoa</taxon>
        <taxon>Nematoda</taxon>
        <taxon>Chromadorea</taxon>
        <taxon>Rhabditida</taxon>
        <taxon>Rhabditina</taxon>
        <taxon>Rhabditomorpha</taxon>
        <taxon>Strongyloidea</taxon>
        <taxon>Trichostrongylidae</taxon>
        <taxon>Haemonchus</taxon>
    </lineage>
</organism>
<gene>
    <name evidence="1" type="ORF">HPLM_LOCUS9124</name>
</gene>
<evidence type="ECO:0000313" key="2">
    <source>
        <dbReference type="Proteomes" id="UP000268014"/>
    </source>
</evidence>
<sequence>MFFKRTLTVSRSTSSITFTAGFFFFRSEGLGMRGISSLLSSLKCFRRLAGRFGPGTGFLLPSITGVFGGSGESFVTDPFEGRGLGMGINGERIEIGR</sequence>
<dbReference type="EMBL" id="UZAF01016998">
    <property type="protein sequence ID" value="VDO36669.1"/>
    <property type="molecule type" value="Genomic_DNA"/>
</dbReference>
<protein>
    <submittedName>
        <fullName evidence="1">Uncharacterized protein</fullName>
    </submittedName>
</protein>
<reference evidence="1 2" key="1">
    <citation type="submission" date="2018-11" db="EMBL/GenBank/DDBJ databases">
        <authorList>
            <consortium name="Pathogen Informatics"/>
        </authorList>
    </citation>
    <scope>NUCLEOTIDE SEQUENCE [LARGE SCALE GENOMIC DNA]</scope>
    <source>
        <strain evidence="1 2">MHpl1</strain>
    </source>
</reference>
<keyword evidence="2" id="KW-1185">Reference proteome</keyword>